<dbReference type="GeneID" id="54583080"/>
<proteinExistence type="predicted"/>
<dbReference type="Proteomes" id="UP000800094">
    <property type="component" value="Unassembled WGS sequence"/>
</dbReference>
<evidence type="ECO:0000313" key="1">
    <source>
        <dbReference type="EMBL" id="KAF2245177.1"/>
    </source>
</evidence>
<evidence type="ECO:0000313" key="2">
    <source>
        <dbReference type="Proteomes" id="UP000800094"/>
    </source>
</evidence>
<reference evidence="1" key="1">
    <citation type="journal article" date="2020" name="Stud. Mycol.">
        <title>101 Dothideomycetes genomes: a test case for predicting lifestyles and emergence of pathogens.</title>
        <authorList>
            <person name="Haridas S."/>
            <person name="Albert R."/>
            <person name="Binder M."/>
            <person name="Bloem J."/>
            <person name="Labutti K."/>
            <person name="Salamov A."/>
            <person name="Andreopoulos B."/>
            <person name="Baker S."/>
            <person name="Barry K."/>
            <person name="Bills G."/>
            <person name="Bluhm B."/>
            <person name="Cannon C."/>
            <person name="Castanera R."/>
            <person name="Culley D."/>
            <person name="Daum C."/>
            <person name="Ezra D."/>
            <person name="Gonzalez J."/>
            <person name="Henrissat B."/>
            <person name="Kuo A."/>
            <person name="Liang C."/>
            <person name="Lipzen A."/>
            <person name="Lutzoni F."/>
            <person name="Magnuson J."/>
            <person name="Mondo S."/>
            <person name="Nolan M."/>
            <person name="Ohm R."/>
            <person name="Pangilinan J."/>
            <person name="Park H.-J."/>
            <person name="Ramirez L."/>
            <person name="Alfaro M."/>
            <person name="Sun H."/>
            <person name="Tritt A."/>
            <person name="Yoshinaga Y."/>
            <person name="Zwiers L.-H."/>
            <person name="Turgeon B."/>
            <person name="Goodwin S."/>
            <person name="Spatafora J."/>
            <person name="Crous P."/>
            <person name="Grigoriev I."/>
        </authorList>
    </citation>
    <scope>NUCLEOTIDE SEQUENCE</scope>
    <source>
        <strain evidence="1">CBS 122368</strain>
    </source>
</reference>
<organism evidence="1 2">
    <name type="scientific">Trematosphaeria pertusa</name>
    <dbReference type="NCBI Taxonomy" id="390896"/>
    <lineage>
        <taxon>Eukaryota</taxon>
        <taxon>Fungi</taxon>
        <taxon>Dikarya</taxon>
        <taxon>Ascomycota</taxon>
        <taxon>Pezizomycotina</taxon>
        <taxon>Dothideomycetes</taxon>
        <taxon>Pleosporomycetidae</taxon>
        <taxon>Pleosporales</taxon>
        <taxon>Massarineae</taxon>
        <taxon>Trematosphaeriaceae</taxon>
        <taxon>Trematosphaeria</taxon>
    </lineage>
</organism>
<dbReference type="RefSeq" id="XP_033680181.1">
    <property type="nucleotide sequence ID" value="XM_033829750.1"/>
</dbReference>
<sequence length="71" mass="7455">MGCGCTYYWQTTKASGCKQTPPHTKQTKLQQDRCPNAPAGGQCANATEIAGSSIIITESGRVCDQCPSSTS</sequence>
<name>A0A6A6I4E9_9PLEO</name>
<gene>
    <name evidence="1" type="ORF">BU26DRAFT_522284</name>
</gene>
<dbReference type="EMBL" id="ML987201">
    <property type="protein sequence ID" value="KAF2245177.1"/>
    <property type="molecule type" value="Genomic_DNA"/>
</dbReference>
<protein>
    <submittedName>
        <fullName evidence="1">Uncharacterized protein</fullName>
    </submittedName>
</protein>
<keyword evidence="2" id="KW-1185">Reference proteome</keyword>
<dbReference type="AlphaFoldDB" id="A0A6A6I4E9"/>
<accession>A0A6A6I4E9</accession>